<evidence type="ECO:0000256" key="11">
    <source>
        <dbReference type="SAM" id="Phobius"/>
    </source>
</evidence>
<evidence type="ECO:0000256" key="4">
    <source>
        <dbReference type="ARBA" id="ARBA00022692"/>
    </source>
</evidence>
<keyword evidence="8 11" id="KW-0472">Membrane</keyword>
<dbReference type="PROSITE" id="PS51450">
    <property type="entry name" value="LRR"/>
    <property type="match status" value="1"/>
</dbReference>
<evidence type="ECO:0000256" key="9">
    <source>
        <dbReference type="ARBA" id="ARBA00023170"/>
    </source>
</evidence>
<gene>
    <name evidence="14" type="primary">TLR6</name>
</gene>
<dbReference type="SUPFAM" id="SSF52200">
    <property type="entry name" value="Toll/Interleukin receptor TIR domain"/>
    <property type="match status" value="1"/>
</dbReference>
<evidence type="ECO:0000256" key="5">
    <source>
        <dbReference type="ARBA" id="ARBA00022729"/>
    </source>
</evidence>
<dbReference type="GO" id="GO:0007165">
    <property type="term" value="P:signal transduction"/>
    <property type="evidence" value="ECO:0007669"/>
    <property type="project" value="InterPro"/>
</dbReference>
<comment type="subcellular location">
    <subcellularLocation>
        <location evidence="1">Membrane</location>
        <topology evidence="1">Single-pass membrane protein</topology>
    </subcellularLocation>
</comment>
<evidence type="ECO:0000256" key="3">
    <source>
        <dbReference type="ARBA" id="ARBA00022614"/>
    </source>
</evidence>
<sequence>MFMLCIKVLLALSLMASSVRGYGQEILLPAQDSRPFCYEDMCRCYKNQADCSISPHLHFVPKLPADITDIDLSFSGIGSIDSADFFTNVTGNGITSLNLDFNSLSYIAPGAFDKLHNLTHLSMENNNLRSLPANTFSAATLDRLQEVELSNNPFHCQCDLKWLAEWYVTKPHVFQKSFEEQYTCTDNLGNVVNIKEILKMDKQACLMKHETCVLIITLLTTFIAIFTFILVLMACGKRRITVPNFGITLTIRNALSTWQRMRLLNSSKYHYDLFVSFSEEDSDLVMNQLKPHLEDKLKLKLCIHHRDFHPGRNTLDNVQECVEKSRRFLMVFSSHFAASPWCQFELSLCQQLAMERRVELVVILAKAARRTHCQVTPSMRAIMKTHTYIPWRQDADSQVQFWQRLTAVFADVIMAQQLCERRQQRQQQQEGQELVQIAIVGRY</sequence>
<feature type="signal peptide" evidence="12">
    <location>
        <begin position="1"/>
        <end position="21"/>
    </location>
</feature>
<feature type="transmembrane region" description="Helical" evidence="11">
    <location>
        <begin position="213"/>
        <end position="235"/>
    </location>
</feature>
<comment type="similarity">
    <text evidence="2">Belongs to the Toll-like receptor family.</text>
</comment>
<proteinExistence type="evidence at transcript level"/>
<dbReference type="AlphaFoldDB" id="A0A2H4HHZ9"/>
<feature type="chain" id="PRO_5014114691" evidence="12">
    <location>
        <begin position="22"/>
        <end position="443"/>
    </location>
</feature>
<accession>A0A2H4HHZ9</accession>
<dbReference type="InterPro" id="IPR000157">
    <property type="entry name" value="TIR_dom"/>
</dbReference>
<dbReference type="Gene3D" id="3.40.50.10140">
    <property type="entry name" value="Toll/interleukin-1 receptor homology (TIR) domain"/>
    <property type="match status" value="1"/>
</dbReference>
<dbReference type="Pfam" id="PF01582">
    <property type="entry name" value="TIR"/>
    <property type="match status" value="1"/>
</dbReference>
<keyword evidence="7 11" id="KW-1133">Transmembrane helix</keyword>
<feature type="domain" description="TIR" evidence="13">
    <location>
        <begin position="269"/>
        <end position="409"/>
    </location>
</feature>
<dbReference type="Gene3D" id="3.80.10.10">
    <property type="entry name" value="Ribonuclease Inhibitor"/>
    <property type="match status" value="1"/>
</dbReference>
<dbReference type="GO" id="GO:0038023">
    <property type="term" value="F:signaling receptor activity"/>
    <property type="evidence" value="ECO:0007669"/>
    <property type="project" value="TreeGrafter"/>
</dbReference>
<keyword evidence="9" id="KW-0675">Receptor</keyword>
<keyword evidence="5 12" id="KW-0732">Signal</keyword>
<keyword evidence="6" id="KW-0677">Repeat</keyword>
<dbReference type="PROSITE" id="PS50104">
    <property type="entry name" value="TIR"/>
    <property type="match status" value="1"/>
</dbReference>
<dbReference type="GO" id="GO:0005886">
    <property type="term" value="C:plasma membrane"/>
    <property type="evidence" value="ECO:0007669"/>
    <property type="project" value="TreeGrafter"/>
</dbReference>
<protein>
    <submittedName>
        <fullName evidence="14">Toll-like recptor 6</fullName>
    </submittedName>
</protein>
<dbReference type="SMART" id="SM00255">
    <property type="entry name" value="TIR"/>
    <property type="match status" value="1"/>
</dbReference>
<evidence type="ECO:0000256" key="1">
    <source>
        <dbReference type="ARBA" id="ARBA00004167"/>
    </source>
</evidence>
<dbReference type="InterPro" id="IPR003591">
    <property type="entry name" value="Leu-rich_rpt_typical-subtyp"/>
</dbReference>
<evidence type="ECO:0000256" key="12">
    <source>
        <dbReference type="SAM" id="SignalP"/>
    </source>
</evidence>
<dbReference type="SMART" id="SM00369">
    <property type="entry name" value="LRR_TYP"/>
    <property type="match status" value="2"/>
</dbReference>
<dbReference type="EMBL" id="KY608724">
    <property type="protein sequence ID" value="ARQ14824.1"/>
    <property type="molecule type" value="mRNA"/>
</dbReference>
<organism evidence="14">
    <name type="scientific">Oncomelania hupensis</name>
    <dbReference type="NCBI Taxonomy" id="56141"/>
    <lineage>
        <taxon>Eukaryota</taxon>
        <taxon>Metazoa</taxon>
        <taxon>Spiralia</taxon>
        <taxon>Lophotrochozoa</taxon>
        <taxon>Mollusca</taxon>
        <taxon>Gastropoda</taxon>
        <taxon>Caenogastropoda</taxon>
        <taxon>Littorinimorpha</taxon>
        <taxon>Truncatelloidea</taxon>
        <taxon>Pomatiopsidae</taxon>
        <taxon>Oncomelania</taxon>
    </lineage>
</organism>
<dbReference type="PANTHER" id="PTHR24365:SF541">
    <property type="entry name" value="PROTEIN TOLL-RELATED"/>
    <property type="match status" value="1"/>
</dbReference>
<evidence type="ECO:0000256" key="7">
    <source>
        <dbReference type="ARBA" id="ARBA00022989"/>
    </source>
</evidence>
<evidence type="ECO:0000259" key="13">
    <source>
        <dbReference type="PROSITE" id="PS50104"/>
    </source>
</evidence>
<dbReference type="InterPro" id="IPR032675">
    <property type="entry name" value="LRR_dom_sf"/>
</dbReference>
<dbReference type="PANTHER" id="PTHR24365">
    <property type="entry name" value="TOLL-LIKE RECEPTOR"/>
    <property type="match status" value="1"/>
</dbReference>
<keyword evidence="4 11" id="KW-0812">Transmembrane</keyword>
<name>A0A2H4HHZ9_9CAEN</name>
<evidence type="ECO:0000256" key="6">
    <source>
        <dbReference type="ARBA" id="ARBA00022737"/>
    </source>
</evidence>
<keyword evidence="10" id="KW-0325">Glycoprotein</keyword>
<keyword evidence="3" id="KW-0433">Leucine-rich repeat</keyword>
<evidence type="ECO:0000313" key="14">
    <source>
        <dbReference type="EMBL" id="ARQ14824.1"/>
    </source>
</evidence>
<dbReference type="Pfam" id="PF13855">
    <property type="entry name" value="LRR_8"/>
    <property type="match status" value="1"/>
</dbReference>
<reference evidence="14" key="1">
    <citation type="submission" date="2017-02" db="EMBL/GenBank/DDBJ databases">
        <title>Identification of toll-like receptors in Oncomelania hupensis and defense against Schistosoma japonicum.</title>
        <authorList>
            <person name="Zhao Q.P."/>
            <person name="Gao Q."/>
            <person name="Li Y.W."/>
            <person name="Zhang Y."/>
            <person name="Dong H.F."/>
        </authorList>
    </citation>
    <scope>NUCLEOTIDE SEQUENCE</scope>
    <source>
        <tissue evidence="14">Whole soft body</tissue>
    </source>
</reference>
<dbReference type="SUPFAM" id="SSF52058">
    <property type="entry name" value="L domain-like"/>
    <property type="match status" value="1"/>
</dbReference>
<evidence type="ECO:0000256" key="2">
    <source>
        <dbReference type="ARBA" id="ARBA00009634"/>
    </source>
</evidence>
<dbReference type="PRINTS" id="PR01537">
    <property type="entry name" value="INTRLKN1R1F"/>
</dbReference>
<dbReference type="InterPro" id="IPR001611">
    <property type="entry name" value="Leu-rich_rpt"/>
</dbReference>
<evidence type="ECO:0000256" key="10">
    <source>
        <dbReference type="ARBA" id="ARBA00023180"/>
    </source>
</evidence>
<evidence type="ECO:0000256" key="8">
    <source>
        <dbReference type="ARBA" id="ARBA00023136"/>
    </source>
</evidence>
<dbReference type="InterPro" id="IPR035897">
    <property type="entry name" value="Toll_tir_struct_dom_sf"/>
</dbReference>